<sequence>MRATMRIVVERNLCEQRETMQNMYTGGYRIILADQGGNTVEQLAPISGMEYAGTDNEIAQSQEVRITRPCPQCTIIFERQALEWGRSYRFRTCADVNVLETISEEDKCNGRGMSTSNGCVCNRGYSGDSCQYMTNCHHDDDCLNGGKCLPEPNSLVVASCYCSYGFFGNNCELSFKREPDNCFAYEMVDDKHFDMYGMFNSSCYNREKFSDDDFVYYRKVKGDVELILDYATTSWVSIGWRPEVLDRSCRLFPDLEGVRSKRSTLAEKPAVSHSQSAHLRRSQTPHEPIAQW</sequence>
<evidence type="ECO:0000313" key="4">
    <source>
        <dbReference type="EMBL" id="KAJ1354312.1"/>
    </source>
</evidence>
<dbReference type="InterPro" id="IPR000742">
    <property type="entry name" value="EGF"/>
</dbReference>
<dbReference type="PROSITE" id="PS01186">
    <property type="entry name" value="EGF_2"/>
    <property type="match status" value="1"/>
</dbReference>
<keyword evidence="1" id="KW-1015">Disulfide bond</keyword>
<dbReference type="Gene3D" id="2.10.25.10">
    <property type="entry name" value="Laminin"/>
    <property type="match status" value="1"/>
</dbReference>
<protein>
    <recommendedName>
        <fullName evidence="3">EGF-like domain-containing protein</fullName>
    </recommendedName>
</protein>
<keyword evidence="5" id="KW-1185">Reference proteome</keyword>
<keyword evidence="1" id="KW-0245">EGF-like domain</keyword>
<dbReference type="PROSITE" id="PS50026">
    <property type="entry name" value="EGF_3"/>
    <property type="match status" value="1"/>
</dbReference>
<feature type="region of interest" description="Disordered" evidence="2">
    <location>
        <begin position="263"/>
        <end position="292"/>
    </location>
</feature>
<proteinExistence type="predicted"/>
<dbReference type="PANTHER" id="PTHR46901">
    <property type="entry name" value="GH04942P"/>
    <property type="match status" value="1"/>
</dbReference>
<evidence type="ECO:0000256" key="2">
    <source>
        <dbReference type="SAM" id="MobiDB-lite"/>
    </source>
</evidence>
<organism evidence="4 5">
    <name type="scientific">Parelaphostrongylus tenuis</name>
    <name type="common">Meningeal worm</name>
    <dbReference type="NCBI Taxonomy" id="148309"/>
    <lineage>
        <taxon>Eukaryota</taxon>
        <taxon>Metazoa</taxon>
        <taxon>Ecdysozoa</taxon>
        <taxon>Nematoda</taxon>
        <taxon>Chromadorea</taxon>
        <taxon>Rhabditida</taxon>
        <taxon>Rhabditina</taxon>
        <taxon>Rhabditomorpha</taxon>
        <taxon>Strongyloidea</taxon>
        <taxon>Metastrongylidae</taxon>
        <taxon>Parelaphostrongylus</taxon>
    </lineage>
</organism>
<dbReference type="EMBL" id="JAHQIW010002017">
    <property type="protein sequence ID" value="KAJ1354312.1"/>
    <property type="molecule type" value="Genomic_DNA"/>
</dbReference>
<gene>
    <name evidence="4" type="ORF">KIN20_011201</name>
</gene>
<name>A0AAD5QKX2_PARTN</name>
<dbReference type="PANTHER" id="PTHR46901:SF2">
    <property type="entry name" value="GH04942P"/>
    <property type="match status" value="1"/>
</dbReference>
<feature type="domain" description="EGF-like" evidence="3">
    <location>
        <begin position="132"/>
        <end position="172"/>
    </location>
</feature>
<dbReference type="Proteomes" id="UP001196413">
    <property type="component" value="Unassembled WGS sequence"/>
</dbReference>
<evidence type="ECO:0000256" key="1">
    <source>
        <dbReference type="PROSITE-ProRule" id="PRU00076"/>
    </source>
</evidence>
<comment type="caution">
    <text evidence="4">The sequence shown here is derived from an EMBL/GenBank/DDBJ whole genome shotgun (WGS) entry which is preliminary data.</text>
</comment>
<evidence type="ECO:0000259" key="3">
    <source>
        <dbReference type="PROSITE" id="PS50026"/>
    </source>
</evidence>
<comment type="caution">
    <text evidence="1">Lacks conserved residue(s) required for the propagation of feature annotation.</text>
</comment>
<dbReference type="PROSITE" id="PS00022">
    <property type="entry name" value="EGF_1"/>
    <property type="match status" value="1"/>
</dbReference>
<evidence type="ECO:0000313" key="5">
    <source>
        <dbReference type="Proteomes" id="UP001196413"/>
    </source>
</evidence>
<reference evidence="4" key="1">
    <citation type="submission" date="2021-06" db="EMBL/GenBank/DDBJ databases">
        <title>Parelaphostrongylus tenuis whole genome reference sequence.</title>
        <authorList>
            <person name="Garwood T.J."/>
            <person name="Larsen P.A."/>
            <person name="Fountain-Jones N.M."/>
            <person name="Garbe J.R."/>
            <person name="Macchietto M.G."/>
            <person name="Kania S.A."/>
            <person name="Gerhold R.W."/>
            <person name="Richards J.E."/>
            <person name="Wolf T.M."/>
        </authorList>
    </citation>
    <scope>NUCLEOTIDE SEQUENCE</scope>
    <source>
        <strain evidence="4">MNPRO001-30</strain>
        <tissue evidence="4">Meninges</tissue>
    </source>
</reference>
<dbReference type="SUPFAM" id="SSF57196">
    <property type="entry name" value="EGF/Laminin"/>
    <property type="match status" value="1"/>
</dbReference>
<feature type="disulfide bond" evidence="1">
    <location>
        <begin position="162"/>
        <end position="171"/>
    </location>
</feature>
<dbReference type="AlphaFoldDB" id="A0AAD5QKX2"/>
<accession>A0AAD5QKX2</accession>